<dbReference type="Proteomes" id="UP000066737">
    <property type="component" value="Plasmid pSTJ003"/>
</dbReference>
<dbReference type="GO" id="GO:0080120">
    <property type="term" value="P:CAAX-box protein maturation"/>
    <property type="evidence" value="ECO:0007669"/>
    <property type="project" value="UniProtKB-ARBA"/>
</dbReference>
<dbReference type="GO" id="GO:0004175">
    <property type="term" value="F:endopeptidase activity"/>
    <property type="evidence" value="ECO:0007669"/>
    <property type="project" value="UniProtKB-ARBA"/>
</dbReference>
<feature type="domain" description="CAAX prenyl protease 2/Lysostaphin resistance protein A-like" evidence="2">
    <location>
        <begin position="235"/>
        <end position="334"/>
    </location>
</feature>
<evidence type="ECO:0000313" key="4">
    <source>
        <dbReference type="Proteomes" id="UP000066737"/>
    </source>
</evidence>
<feature type="transmembrane region" description="Helical" evidence="1">
    <location>
        <begin position="321"/>
        <end position="343"/>
    </location>
</feature>
<name>A0A0U5H7I0_9EURY</name>
<feature type="transmembrane region" description="Helical" evidence="1">
    <location>
        <begin position="85"/>
        <end position="110"/>
    </location>
</feature>
<dbReference type="AlphaFoldDB" id="A0A0U5H7I0"/>
<accession>A0A0U5H7I0</accession>
<dbReference type="KEGG" id="hhb:Hhub_6064"/>
<feature type="transmembrane region" description="Helical" evidence="1">
    <location>
        <begin position="270"/>
        <end position="289"/>
    </location>
</feature>
<feature type="transmembrane region" description="Helical" evidence="1">
    <location>
        <begin position="152"/>
        <end position="173"/>
    </location>
</feature>
<organism evidence="3 4">
    <name type="scientific">Halobacterium hubeiense</name>
    <dbReference type="NCBI Taxonomy" id="1407499"/>
    <lineage>
        <taxon>Archaea</taxon>
        <taxon>Methanobacteriati</taxon>
        <taxon>Methanobacteriota</taxon>
        <taxon>Stenosarchaea group</taxon>
        <taxon>Halobacteria</taxon>
        <taxon>Halobacteriales</taxon>
        <taxon>Halobacteriaceae</taxon>
        <taxon>Halobacterium</taxon>
    </lineage>
</organism>
<feature type="transmembrane region" description="Helical" evidence="1">
    <location>
        <begin position="234"/>
        <end position="258"/>
    </location>
</feature>
<dbReference type="Pfam" id="PF02517">
    <property type="entry name" value="Rce1-like"/>
    <property type="match status" value="1"/>
</dbReference>
<geneLocation type="plasmid" evidence="4">
    <name>pSTJ003</name>
</geneLocation>
<sequence length="344" mass="35348">MKRQYAHSVGVVLAGIGLIGTFLSWPAPTDFTAQATRVFGAIAVLAFTVRRHGLAPPWVDTAATAATAGLTIGAAAAVIELQTATVLGPIVSLLAGFSALGVGGAVITELNQSAVKIRERRALLALAVSALALLIGGLLNSIAVSLVPSTPIVRVSVSTAVASIAYAIVGVVFIKSTNSSIDVSTVTRRDLIVAAAGILAIFTLHVLMAAAVAVFSLPQTSHSLIEAAKTTPEILLPLIVLSFVVVAPGEELLARNALQKYLYGAYSRRSAVITASFVFAASHILAYGGTGATPGAILVTLARVFGVALVLGATYEQTDDLFAPVVVHGTYNAVQFAIAYLTFT</sequence>
<dbReference type="EMBL" id="LN831305">
    <property type="protein sequence ID" value="CQH65123.1"/>
    <property type="molecule type" value="Genomic_DNA"/>
</dbReference>
<feature type="transmembrane region" description="Helical" evidence="1">
    <location>
        <begin position="122"/>
        <end position="146"/>
    </location>
</feature>
<feature type="transmembrane region" description="Helical" evidence="1">
    <location>
        <begin position="31"/>
        <end position="49"/>
    </location>
</feature>
<dbReference type="InterPro" id="IPR003675">
    <property type="entry name" value="Rce1/LyrA-like_dom"/>
</dbReference>
<keyword evidence="1" id="KW-0812">Transmembrane</keyword>
<keyword evidence="1" id="KW-0472">Membrane</keyword>
<evidence type="ECO:0000256" key="1">
    <source>
        <dbReference type="SAM" id="Phobius"/>
    </source>
</evidence>
<evidence type="ECO:0000259" key="2">
    <source>
        <dbReference type="Pfam" id="PF02517"/>
    </source>
</evidence>
<feature type="transmembrane region" description="Helical" evidence="1">
    <location>
        <begin position="5"/>
        <end position="25"/>
    </location>
</feature>
<dbReference type="OrthoDB" id="275779at2157"/>
<keyword evidence="1" id="KW-1133">Transmembrane helix</keyword>
<keyword evidence="4" id="KW-1185">Reference proteome</keyword>
<evidence type="ECO:0000313" key="3">
    <source>
        <dbReference type="EMBL" id="CQH65123.1"/>
    </source>
</evidence>
<gene>
    <name evidence="3" type="ORF">HHUB_6064</name>
</gene>
<feature type="transmembrane region" description="Helical" evidence="1">
    <location>
        <begin position="295"/>
        <end position="314"/>
    </location>
</feature>
<proteinExistence type="predicted"/>
<feature type="transmembrane region" description="Helical" evidence="1">
    <location>
        <begin position="193"/>
        <end position="214"/>
    </location>
</feature>
<reference evidence="4" key="1">
    <citation type="journal article" date="2016" name="Environ. Microbiol.">
        <title>The complete genome of a viable archaeum isolated from 123-million-year-old rock salt.</title>
        <authorList>
            <person name="Jaakkola S.T."/>
            <person name="Pfeiffer F."/>
            <person name="Ravantti J.J."/>
            <person name="Guo Q."/>
            <person name="Liu Y."/>
            <person name="Chen X."/>
            <person name="Ma H."/>
            <person name="Yang C."/>
            <person name="Oksanen H.M."/>
            <person name="Bamford D.H."/>
        </authorList>
    </citation>
    <scope>NUCLEOTIDE SEQUENCE</scope>
    <source>
        <strain evidence="4">JI20-1</strain>
        <plasmid evidence="4">Plasmid pSTJ003</plasmid>
    </source>
</reference>
<feature type="transmembrane region" description="Helical" evidence="1">
    <location>
        <begin position="61"/>
        <end position="79"/>
    </location>
</feature>
<protein>
    <submittedName>
        <fullName evidence="3">Abi/CAAX domain protein</fullName>
    </submittedName>
</protein>